<evidence type="ECO:0000259" key="1">
    <source>
        <dbReference type="Pfam" id="PF13566"/>
    </source>
</evidence>
<comment type="caution">
    <text evidence="2">The sequence shown here is derived from an EMBL/GenBank/DDBJ whole genome shotgun (WGS) entry which is preliminary data.</text>
</comment>
<evidence type="ECO:0000313" key="3">
    <source>
        <dbReference type="Proteomes" id="UP001356308"/>
    </source>
</evidence>
<dbReference type="RefSeq" id="WP_330097980.1">
    <property type="nucleotide sequence ID" value="NZ_JAZDDG010000003.1"/>
</dbReference>
<keyword evidence="3" id="KW-1185">Reference proteome</keyword>
<proteinExistence type="predicted"/>
<gene>
    <name evidence="2" type="ORF">V1I91_06735</name>
</gene>
<dbReference type="InterPro" id="IPR023875">
    <property type="entry name" value="DNA_repair_put"/>
</dbReference>
<feature type="domain" description="DUF4130" evidence="1">
    <location>
        <begin position="87"/>
        <end position="254"/>
    </location>
</feature>
<sequence>MMNTSKTLIYDGSFNGFLTAVFIGFEQKISQADIQRSGQTQNGLFAETETIFTNVEKAKRVWNGIRNRSNTAVKNIYFAFLSEKKGIEPLLYHYIQKLMGSRENKASDFSDDAVLKINQLAHKVGREKHRMEAFIRFQLTKDDIYFATIEPDFDVLPLISKHFRSRYADQQWIIYDVKRKYGLYYDLQGVELISLDLQDIHVNSINKNDAFTNEEYEYQGLWNNYFQSTNIKSRINKKLHTQHVPKRYWKYLSEKKEAV</sequence>
<reference evidence="2 3" key="1">
    <citation type="submission" date="2024-01" db="EMBL/GenBank/DDBJ databases">
        <title>Maribacter spp. originated from different algae showed divergent polysaccharides utilization ability.</title>
        <authorList>
            <person name="Wang H."/>
            <person name="Wu Y."/>
        </authorList>
    </citation>
    <scope>NUCLEOTIDE SEQUENCE [LARGE SCALE GENOMIC DNA]</scope>
    <source>
        <strain evidence="2 3">PR1</strain>
    </source>
</reference>
<name>A0ABU7IS12_9FLAO</name>
<dbReference type="Proteomes" id="UP001356308">
    <property type="component" value="Unassembled WGS sequence"/>
</dbReference>
<dbReference type="InterPro" id="IPR025404">
    <property type="entry name" value="DUF4130"/>
</dbReference>
<protein>
    <submittedName>
        <fullName evidence="2">TIGR03915 family putative DNA repair protein</fullName>
    </submittedName>
</protein>
<accession>A0ABU7IS12</accession>
<evidence type="ECO:0000313" key="2">
    <source>
        <dbReference type="EMBL" id="MEE1975757.1"/>
    </source>
</evidence>
<organism evidence="2 3">
    <name type="scientific">Maribacter cobaltidurans</name>
    <dbReference type="NCBI Taxonomy" id="1178778"/>
    <lineage>
        <taxon>Bacteria</taxon>
        <taxon>Pseudomonadati</taxon>
        <taxon>Bacteroidota</taxon>
        <taxon>Flavobacteriia</taxon>
        <taxon>Flavobacteriales</taxon>
        <taxon>Flavobacteriaceae</taxon>
        <taxon>Maribacter</taxon>
    </lineage>
</organism>
<dbReference type="NCBIfam" id="TIGR03915">
    <property type="entry name" value="SAM_7_link_chp"/>
    <property type="match status" value="1"/>
</dbReference>
<dbReference type="Pfam" id="PF13566">
    <property type="entry name" value="DUF4130"/>
    <property type="match status" value="1"/>
</dbReference>
<dbReference type="EMBL" id="JAZDDG010000003">
    <property type="protein sequence ID" value="MEE1975757.1"/>
    <property type="molecule type" value="Genomic_DNA"/>
</dbReference>